<evidence type="ECO:0000259" key="1">
    <source>
        <dbReference type="Pfam" id="PF00561"/>
    </source>
</evidence>
<dbReference type="OrthoDB" id="9804723at2"/>
<dbReference type="InterPro" id="IPR029058">
    <property type="entry name" value="AB_hydrolase_fold"/>
</dbReference>
<dbReference type="GO" id="GO:0016787">
    <property type="term" value="F:hydrolase activity"/>
    <property type="evidence" value="ECO:0007669"/>
    <property type="project" value="UniProtKB-KW"/>
</dbReference>
<evidence type="ECO:0000313" key="3">
    <source>
        <dbReference type="Proteomes" id="UP000216991"/>
    </source>
</evidence>
<evidence type="ECO:0000313" key="2">
    <source>
        <dbReference type="EMBL" id="OYQ26753.1"/>
    </source>
</evidence>
<dbReference type="InterPro" id="IPR000073">
    <property type="entry name" value="AB_hydrolase_1"/>
</dbReference>
<reference evidence="2 3" key="1">
    <citation type="submission" date="2017-07" db="EMBL/GenBank/DDBJ databases">
        <title>Sandarakinorhabdus cyanobacteriorum sp. nov., a novel bacterium isolated from cyanobacterial aggregates in a eutrophic lake.</title>
        <authorList>
            <person name="Cai H."/>
        </authorList>
    </citation>
    <scope>NUCLEOTIDE SEQUENCE [LARGE SCALE GENOMIC DNA]</scope>
    <source>
        <strain evidence="2 3">TH057</strain>
    </source>
</reference>
<protein>
    <submittedName>
        <fullName evidence="2">Alpha/beta hydrolase</fullName>
    </submittedName>
</protein>
<dbReference type="PANTHER" id="PTHR43194">
    <property type="entry name" value="HYDROLASE ALPHA/BETA FOLD FAMILY"/>
    <property type="match status" value="1"/>
</dbReference>
<proteinExistence type="predicted"/>
<name>A0A255YC62_9SPHN</name>
<dbReference type="Pfam" id="PF00561">
    <property type="entry name" value="Abhydrolase_1"/>
    <property type="match status" value="1"/>
</dbReference>
<dbReference type="PANTHER" id="PTHR43194:SF2">
    <property type="entry name" value="PEROXISOMAL MEMBRANE PROTEIN LPX1"/>
    <property type="match status" value="1"/>
</dbReference>
<sequence>MTSRQLRGFGGAALHVAELGEGRPIILLHGLFSSGEMNWRRYGAAAEIAGAGYRVIMPDFRAHGLSAAPHDAAAYPPDVLAMDIEALIGQLGLTDFDIGGYSMGARTLVRLLARAKESGGLKPGKAIISGMGLEGLIGGTARADFFKRVVARPDGWPAGSPEAFAAAFMKQNKVDGIAVGHLLDSFVSTPLEVLRGLDTRCLVLCGRSDQDNGSAPALALELPNAALVEIDGNHMSAVTKPDFGTAIAAWLGHPL</sequence>
<dbReference type="Gene3D" id="3.40.50.1820">
    <property type="entry name" value="alpha/beta hydrolase"/>
    <property type="match status" value="1"/>
</dbReference>
<dbReference type="Proteomes" id="UP000216991">
    <property type="component" value="Unassembled WGS sequence"/>
</dbReference>
<keyword evidence="3" id="KW-1185">Reference proteome</keyword>
<feature type="domain" description="AB hydrolase-1" evidence="1">
    <location>
        <begin position="24"/>
        <end position="117"/>
    </location>
</feature>
<dbReference type="SUPFAM" id="SSF53474">
    <property type="entry name" value="alpha/beta-Hydrolases"/>
    <property type="match status" value="1"/>
</dbReference>
<dbReference type="EMBL" id="NOXT01000116">
    <property type="protein sequence ID" value="OYQ26753.1"/>
    <property type="molecule type" value="Genomic_DNA"/>
</dbReference>
<accession>A0A255YC62</accession>
<organism evidence="2 3">
    <name type="scientific">Sandarakinorhabdus cyanobacteriorum</name>
    <dbReference type="NCBI Taxonomy" id="1981098"/>
    <lineage>
        <taxon>Bacteria</taxon>
        <taxon>Pseudomonadati</taxon>
        <taxon>Pseudomonadota</taxon>
        <taxon>Alphaproteobacteria</taxon>
        <taxon>Sphingomonadales</taxon>
        <taxon>Sphingosinicellaceae</taxon>
        <taxon>Sandarakinorhabdus</taxon>
    </lineage>
</organism>
<dbReference type="InterPro" id="IPR050228">
    <property type="entry name" value="Carboxylesterase_BioH"/>
</dbReference>
<keyword evidence="2" id="KW-0378">Hydrolase</keyword>
<dbReference type="AlphaFoldDB" id="A0A255YC62"/>
<gene>
    <name evidence="2" type="ORF">CHU93_11580</name>
</gene>
<comment type="caution">
    <text evidence="2">The sequence shown here is derived from an EMBL/GenBank/DDBJ whole genome shotgun (WGS) entry which is preliminary data.</text>
</comment>
<dbReference type="RefSeq" id="WP_094474224.1">
    <property type="nucleotide sequence ID" value="NZ_NOXT01000116.1"/>
</dbReference>